<evidence type="ECO:0000313" key="1">
    <source>
        <dbReference type="EMBL" id="MPC58352.1"/>
    </source>
</evidence>
<evidence type="ECO:0000313" key="2">
    <source>
        <dbReference type="Proteomes" id="UP000324222"/>
    </source>
</evidence>
<accession>A0A5B7GHB7</accession>
<keyword evidence="2" id="KW-1185">Reference proteome</keyword>
<proteinExistence type="predicted"/>
<name>A0A5B7GHB7_PORTR</name>
<sequence length="40" mass="4831">MTSMIRTRLEYVAVDIRRLERIQKIATKMVSELKDLTYEE</sequence>
<reference evidence="1 2" key="1">
    <citation type="submission" date="2019-05" db="EMBL/GenBank/DDBJ databases">
        <title>Another draft genome of Portunus trituberculatus and its Hox gene families provides insights of decapod evolution.</title>
        <authorList>
            <person name="Jeong J.-H."/>
            <person name="Song I."/>
            <person name="Kim S."/>
            <person name="Choi T."/>
            <person name="Kim D."/>
            <person name="Ryu S."/>
            <person name="Kim W."/>
        </authorList>
    </citation>
    <scope>NUCLEOTIDE SEQUENCE [LARGE SCALE GENOMIC DNA]</scope>
    <source>
        <tissue evidence="1">Muscle</tissue>
    </source>
</reference>
<gene>
    <name evidence="1" type="ORF">E2C01_052353</name>
</gene>
<dbReference type="AlphaFoldDB" id="A0A5B7GHB7"/>
<comment type="caution">
    <text evidence="1">The sequence shown here is derived from an EMBL/GenBank/DDBJ whole genome shotgun (WGS) entry which is preliminary data.</text>
</comment>
<dbReference type="EMBL" id="VSRR010015596">
    <property type="protein sequence ID" value="MPC58352.1"/>
    <property type="molecule type" value="Genomic_DNA"/>
</dbReference>
<protein>
    <submittedName>
        <fullName evidence="1">Uncharacterized protein</fullName>
    </submittedName>
</protein>
<organism evidence="1 2">
    <name type="scientific">Portunus trituberculatus</name>
    <name type="common">Swimming crab</name>
    <name type="synonym">Neptunus trituberculatus</name>
    <dbReference type="NCBI Taxonomy" id="210409"/>
    <lineage>
        <taxon>Eukaryota</taxon>
        <taxon>Metazoa</taxon>
        <taxon>Ecdysozoa</taxon>
        <taxon>Arthropoda</taxon>
        <taxon>Crustacea</taxon>
        <taxon>Multicrustacea</taxon>
        <taxon>Malacostraca</taxon>
        <taxon>Eumalacostraca</taxon>
        <taxon>Eucarida</taxon>
        <taxon>Decapoda</taxon>
        <taxon>Pleocyemata</taxon>
        <taxon>Brachyura</taxon>
        <taxon>Eubrachyura</taxon>
        <taxon>Portunoidea</taxon>
        <taxon>Portunidae</taxon>
        <taxon>Portuninae</taxon>
        <taxon>Portunus</taxon>
    </lineage>
</organism>
<dbReference type="Proteomes" id="UP000324222">
    <property type="component" value="Unassembled WGS sequence"/>
</dbReference>